<dbReference type="FunFam" id="1.10.10.10:FF:000001">
    <property type="entry name" value="LysR family transcriptional regulator"/>
    <property type="match status" value="1"/>
</dbReference>
<dbReference type="SUPFAM" id="SSF46785">
    <property type="entry name" value="Winged helix' DNA-binding domain"/>
    <property type="match status" value="1"/>
</dbReference>
<keyword evidence="2" id="KW-0805">Transcription regulation</keyword>
<dbReference type="InterPro" id="IPR036388">
    <property type="entry name" value="WH-like_DNA-bd_sf"/>
</dbReference>
<accession>A0A1X6ZNW6</accession>
<dbReference type="InterPro" id="IPR005119">
    <property type="entry name" value="LysR_subst-bd"/>
</dbReference>
<sequence length="307" mass="33712">MPLRFTLRQLEYFVAVGQCGSIAGASDKLNVSSPSISAAIAQLEAELGLSLFVRKHAHGLSQTTAGARLLEHSEKILLTAGELNDLAGEISGNVQGPLRLGCLLTFAQVIAPRVRREFEAEYPEVTIRQYELNQVDIFSRIRRAELDVALTYELDIPSDLEFVPLLGLSPYVIVSPEHPLAHLDEITVEDLKDHAMILLDLPHSSEYFLSFFKSQGQRPKIAERTHDMAVMRSLVANGFGYSIANIRPLNDESPDGGKLKLIPLVGDVRPLNMGLLMAKGADTSITVRAFTSHCEDMIKAKKLPGLT</sequence>
<dbReference type="Pfam" id="PF00126">
    <property type="entry name" value="HTH_1"/>
    <property type="match status" value="1"/>
</dbReference>
<dbReference type="Gene3D" id="1.10.10.10">
    <property type="entry name" value="Winged helix-like DNA-binding domain superfamily/Winged helix DNA-binding domain"/>
    <property type="match status" value="1"/>
</dbReference>
<dbReference type="PANTHER" id="PTHR30346:SF0">
    <property type="entry name" value="HCA OPERON TRANSCRIPTIONAL ACTIVATOR HCAR"/>
    <property type="match status" value="1"/>
</dbReference>
<dbReference type="InterPro" id="IPR000847">
    <property type="entry name" value="LysR_HTH_N"/>
</dbReference>
<dbReference type="GO" id="GO:0003700">
    <property type="term" value="F:DNA-binding transcription factor activity"/>
    <property type="evidence" value="ECO:0007669"/>
    <property type="project" value="InterPro"/>
</dbReference>
<dbReference type="AlphaFoldDB" id="A0A1X6ZNW6"/>
<dbReference type="PANTHER" id="PTHR30346">
    <property type="entry name" value="TRANSCRIPTIONAL DUAL REGULATOR HCAR-RELATED"/>
    <property type="match status" value="1"/>
</dbReference>
<gene>
    <name evidence="6" type="primary">cynR_3</name>
    <name evidence="6" type="ORF">ROA7450_02850</name>
</gene>
<dbReference type="Gene3D" id="3.40.190.10">
    <property type="entry name" value="Periplasmic binding protein-like II"/>
    <property type="match status" value="2"/>
</dbReference>
<dbReference type="PRINTS" id="PR00039">
    <property type="entry name" value="HTHLYSR"/>
</dbReference>
<dbReference type="InterPro" id="IPR036390">
    <property type="entry name" value="WH_DNA-bd_sf"/>
</dbReference>
<keyword evidence="4" id="KW-0804">Transcription</keyword>
<evidence type="ECO:0000256" key="3">
    <source>
        <dbReference type="ARBA" id="ARBA00023125"/>
    </source>
</evidence>
<evidence type="ECO:0000256" key="4">
    <source>
        <dbReference type="ARBA" id="ARBA00023163"/>
    </source>
</evidence>
<evidence type="ECO:0000313" key="6">
    <source>
        <dbReference type="EMBL" id="SLN55236.1"/>
    </source>
</evidence>
<dbReference type="Pfam" id="PF03466">
    <property type="entry name" value="LysR_substrate"/>
    <property type="match status" value="1"/>
</dbReference>
<dbReference type="CDD" id="cd08412">
    <property type="entry name" value="PBP2_PAO1_like"/>
    <property type="match status" value="1"/>
</dbReference>
<reference evidence="6 7" key="1">
    <citation type="submission" date="2017-03" db="EMBL/GenBank/DDBJ databases">
        <authorList>
            <person name="Afonso C.L."/>
            <person name="Miller P.J."/>
            <person name="Scott M.A."/>
            <person name="Spackman E."/>
            <person name="Goraichik I."/>
            <person name="Dimitrov K.M."/>
            <person name="Suarez D.L."/>
            <person name="Swayne D.E."/>
        </authorList>
    </citation>
    <scope>NUCLEOTIDE SEQUENCE [LARGE SCALE GENOMIC DNA]</scope>
    <source>
        <strain evidence="6 7">CECT 7450</strain>
    </source>
</reference>
<dbReference type="PROSITE" id="PS50931">
    <property type="entry name" value="HTH_LYSR"/>
    <property type="match status" value="1"/>
</dbReference>
<evidence type="ECO:0000256" key="2">
    <source>
        <dbReference type="ARBA" id="ARBA00023015"/>
    </source>
</evidence>
<comment type="similarity">
    <text evidence="1">Belongs to the LysR transcriptional regulatory family.</text>
</comment>
<keyword evidence="7" id="KW-1185">Reference proteome</keyword>
<feature type="domain" description="HTH lysR-type" evidence="5">
    <location>
        <begin position="5"/>
        <end position="63"/>
    </location>
</feature>
<dbReference type="EMBL" id="FWFX01000009">
    <property type="protein sequence ID" value="SLN55236.1"/>
    <property type="molecule type" value="Genomic_DNA"/>
</dbReference>
<protein>
    <submittedName>
        <fullName evidence="6">HTH-type transcriptional regulator CynR</fullName>
    </submittedName>
</protein>
<dbReference type="OrthoDB" id="8679465at2"/>
<dbReference type="Proteomes" id="UP000193061">
    <property type="component" value="Unassembled WGS sequence"/>
</dbReference>
<keyword evidence="3" id="KW-0238">DNA-binding</keyword>
<evidence type="ECO:0000259" key="5">
    <source>
        <dbReference type="PROSITE" id="PS50931"/>
    </source>
</evidence>
<dbReference type="SUPFAM" id="SSF53850">
    <property type="entry name" value="Periplasmic binding protein-like II"/>
    <property type="match status" value="1"/>
</dbReference>
<organism evidence="6 7">
    <name type="scientific">Roseovarius albus</name>
    <dbReference type="NCBI Taxonomy" id="1247867"/>
    <lineage>
        <taxon>Bacteria</taxon>
        <taxon>Pseudomonadati</taxon>
        <taxon>Pseudomonadota</taxon>
        <taxon>Alphaproteobacteria</taxon>
        <taxon>Rhodobacterales</taxon>
        <taxon>Roseobacteraceae</taxon>
        <taxon>Roseovarius</taxon>
    </lineage>
</organism>
<name>A0A1X6ZNW6_9RHOB</name>
<dbReference type="GO" id="GO:0032993">
    <property type="term" value="C:protein-DNA complex"/>
    <property type="evidence" value="ECO:0007669"/>
    <property type="project" value="TreeGrafter"/>
</dbReference>
<dbReference type="GO" id="GO:0003677">
    <property type="term" value="F:DNA binding"/>
    <property type="evidence" value="ECO:0007669"/>
    <property type="project" value="UniProtKB-KW"/>
</dbReference>
<evidence type="ECO:0000313" key="7">
    <source>
        <dbReference type="Proteomes" id="UP000193061"/>
    </source>
</evidence>
<dbReference type="RefSeq" id="WP_085806471.1">
    <property type="nucleotide sequence ID" value="NZ_FWFX01000009.1"/>
</dbReference>
<proteinExistence type="inferred from homology"/>
<evidence type="ECO:0000256" key="1">
    <source>
        <dbReference type="ARBA" id="ARBA00009437"/>
    </source>
</evidence>